<evidence type="ECO:0000313" key="1">
    <source>
        <dbReference type="EMBL" id="KKK93063.1"/>
    </source>
</evidence>
<accession>A0A0F8ZH42</accession>
<gene>
    <name evidence="1" type="ORF">LCGC14_2696640</name>
</gene>
<name>A0A0F8ZH42_9ZZZZ</name>
<proteinExistence type="predicted"/>
<sequence>MYSEKRPQDHMDMTAADRGTKIHNDCEAFVRGTGPVTKEMKRYTDYFTRLKDQYKAGEVELEESWGFTKDWEPTGWFDKDVWCRMKLDNFIYDDYTVDLDNSRLLPVSATPTDYKSGKKFGNEVSHGQQGMLYVLGSFMKYPTLEEVIAEFLYLDHPLSTRTTKYYTREKAMKFLPSWNERALKMTTAEEFPPNPNKITCMWCPYGPQDGDGPAGSIGEAVAVELARPDLEGMVQELALIDQAIAGVEITVLDQTWTIDELDKFRSKRRTTLKDGMNQEQRSKVVDEETNWAAEVTPSFSEVWSASILRNQLTIEQVAQVIVESVDVTMLKALIKRGAISMEKLEAAGAVTKELRSASLKVRPREVNGTD</sequence>
<reference evidence="1" key="1">
    <citation type="journal article" date="2015" name="Nature">
        <title>Complex archaea that bridge the gap between prokaryotes and eukaryotes.</title>
        <authorList>
            <person name="Spang A."/>
            <person name="Saw J.H."/>
            <person name="Jorgensen S.L."/>
            <person name="Zaremba-Niedzwiedzka K."/>
            <person name="Martijn J."/>
            <person name="Lind A.E."/>
            <person name="van Eijk R."/>
            <person name="Schleper C."/>
            <person name="Guy L."/>
            <person name="Ettema T.J."/>
        </authorList>
    </citation>
    <scope>NUCLEOTIDE SEQUENCE</scope>
</reference>
<comment type="caution">
    <text evidence="1">The sequence shown here is derived from an EMBL/GenBank/DDBJ whole genome shotgun (WGS) entry which is preliminary data.</text>
</comment>
<dbReference type="AlphaFoldDB" id="A0A0F8ZH42"/>
<organism evidence="1">
    <name type="scientific">marine sediment metagenome</name>
    <dbReference type="NCBI Taxonomy" id="412755"/>
    <lineage>
        <taxon>unclassified sequences</taxon>
        <taxon>metagenomes</taxon>
        <taxon>ecological metagenomes</taxon>
    </lineage>
</organism>
<protein>
    <submittedName>
        <fullName evidence="1">Uncharacterized protein</fullName>
    </submittedName>
</protein>
<dbReference type="EMBL" id="LAZR01047935">
    <property type="protein sequence ID" value="KKK93063.1"/>
    <property type="molecule type" value="Genomic_DNA"/>
</dbReference>